<evidence type="ECO:0000313" key="1">
    <source>
        <dbReference type="EMBL" id="WAR05940.1"/>
    </source>
</evidence>
<name>A0ABY7E7U8_MYAAR</name>
<organism evidence="1 2">
    <name type="scientific">Mya arenaria</name>
    <name type="common">Soft-shell clam</name>
    <dbReference type="NCBI Taxonomy" id="6604"/>
    <lineage>
        <taxon>Eukaryota</taxon>
        <taxon>Metazoa</taxon>
        <taxon>Spiralia</taxon>
        <taxon>Lophotrochozoa</taxon>
        <taxon>Mollusca</taxon>
        <taxon>Bivalvia</taxon>
        <taxon>Autobranchia</taxon>
        <taxon>Heteroconchia</taxon>
        <taxon>Euheterodonta</taxon>
        <taxon>Imparidentia</taxon>
        <taxon>Neoheterodontei</taxon>
        <taxon>Myida</taxon>
        <taxon>Myoidea</taxon>
        <taxon>Myidae</taxon>
        <taxon>Mya</taxon>
    </lineage>
</organism>
<proteinExistence type="predicted"/>
<accession>A0ABY7E7U8</accession>
<dbReference type="InterPro" id="IPR015422">
    <property type="entry name" value="PyrdxlP-dep_Trfase_small"/>
</dbReference>
<sequence length="108" mass="12299">MAWIHCSSFSQVDKLAQLYSIHLRTGCFCNMGACQKYLRLTDTQIRENFDAGHVCGDDKDLLDGRPTGAVRVSFGYMSTLEDAQKCLQFIVDCFMERTDKPVYWSGEI</sequence>
<reference evidence="1" key="1">
    <citation type="submission" date="2022-11" db="EMBL/GenBank/DDBJ databases">
        <title>Centuries of genome instability and evolution in soft-shell clam transmissible cancer (bioRxiv).</title>
        <authorList>
            <person name="Hart S.F.M."/>
            <person name="Yonemitsu M.A."/>
            <person name="Giersch R.M."/>
            <person name="Beal B.F."/>
            <person name="Arriagada G."/>
            <person name="Davis B.W."/>
            <person name="Ostrander E.A."/>
            <person name="Goff S.P."/>
            <person name="Metzger M.J."/>
        </authorList>
    </citation>
    <scope>NUCLEOTIDE SEQUENCE</scope>
    <source>
        <strain evidence="1">MELC-2E11</strain>
        <tissue evidence="1">Siphon/mantle</tissue>
    </source>
</reference>
<keyword evidence="2" id="KW-1185">Reference proteome</keyword>
<dbReference type="EMBL" id="CP111016">
    <property type="protein sequence ID" value="WAR05940.1"/>
    <property type="molecule type" value="Genomic_DNA"/>
</dbReference>
<protein>
    <submittedName>
        <fullName evidence="1">MOCOS-like protein</fullName>
    </submittedName>
</protein>
<dbReference type="SUPFAM" id="SSF53383">
    <property type="entry name" value="PLP-dependent transferases"/>
    <property type="match status" value="1"/>
</dbReference>
<evidence type="ECO:0000313" key="2">
    <source>
        <dbReference type="Proteomes" id="UP001164746"/>
    </source>
</evidence>
<gene>
    <name evidence="1" type="ORF">MAR_021309</name>
</gene>
<dbReference type="InterPro" id="IPR015424">
    <property type="entry name" value="PyrdxlP-dep_Trfase"/>
</dbReference>
<dbReference type="Gene3D" id="3.90.1150.10">
    <property type="entry name" value="Aspartate Aminotransferase, domain 1"/>
    <property type="match status" value="1"/>
</dbReference>
<dbReference type="Proteomes" id="UP001164746">
    <property type="component" value="Chromosome 5"/>
</dbReference>